<reference evidence="3" key="1">
    <citation type="submission" date="2023-07" db="EMBL/GenBank/DDBJ databases">
        <title>30 novel species of actinomycetes from the DSMZ collection.</title>
        <authorList>
            <person name="Nouioui I."/>
        </authorList>
    </citation>
    <scope>NUCLEOTIDE SEQUENCE [LARGE SCALE GENOMIC DNA]</scope>
    <source>
        <strain evidence="3">DSM 41640</strain>
    </source>
</reference>
<proteinExistence type="predicted"/>
<evidence type="ECO:0008006" key="4">
    <source>
        <dbReference type="Google" id="ProtNLM"/>
    </source>
</evidence>
<dbReference type="RefSeq" id="WP_311713992.1">
    <property type="nucleotide sequence ID" value="NZ_JAVREZ010000003.1"/>
</dbReference>
<keyword evidence="1" id="KW-0732">Signal</keyword>
<accession>A0ABU2V684</accession>
<organism evidence="2 3">
    <name type="scientific">Streptomyces doebereineriae</name>
    <dbReference type="NCBI Taxonomy" id="3075528"/>
    <lineage>
        <taxon>Bacteria</taxon>
        <taxon>Bacillati</taxon>
        <taxon>Actinomycetota</taxon>
        <taxon>Actinomycetes</taxon>
        <taxon>Kitasatosporales</taxon>
        <taxon>Streptomycetaceae</taxon>
        <taxon>Streptomyces</taxon>
    </lineage>
</organism>
<sequence>MSFKKSLVALAATTATLGGIIIGGATSASAATYDCGSSGPNNSNGELKVVVGHLRNGPFASCPQTQSVAGGTAFHAWCGVYNTSGNFWVYGRVGSGQTKGWIFSENLSLSSGSVNIC</sequence>
<protein>
    <recommendedName>
        <fullName evidence="4">SH3 domain-containing protein</fullName>
    </recommendedName>
</protein>
<comment type="caution">
    <text evidence="2">The sequence shown here is derived from an EMBL/GenBank/DDBJ whole genome shotgun (WGS) entry which is preliminary data.</text>
</comment>
<feature type="signal peptide" evidence="1">
    <location>
        <begin position="1"/>
        <end position="30"/>
    </location>
</feature>
<dbReference type="EMBL" id="JAVREZ010000003">
    <property type="protein sequence ID" value="MDT0480775.1"/>
    <property type="molecule type" value="Genomic_DNA"/>
</dbReference>
<evidence type="ECO:0000256" key="1">
    <source>
        <dbReference type="SAM" id="SignalP"/>
    </source>
</evidence>
<evidence type="ECO:0000313" key="2">
    <source>
        <dbReference type="EMBL" id="MDT0480775.1"/>
    </source>
</evidence>
<gene>
    <name evidence="2" type="ORF">RNB18_11385</name>
</gene>
<name>A0ABU2V684_9ACTN</name>
<dbReference type="Proteomes" id="UP001183824">
    <property type="component" value="Unassembled WGS sequence"/>
</dbReference>
<evidence type="ECO:0000313" key="3">
    <source>
        <dbReference type="Proteomes" id="UP001183824"/>
    </source>
</evidence>
<keyword evidence="3" id="KW-1185">Reference proteome</keyword>
<feature type="chain" id="PRO_5047533531" description="SH3 domain-containing protein" evidence="1">
    <location>
        <begin position="31"/>
        <end position="117"/>
    </location>
</feature>